<reference evidence="1" key="1">
    <citation type="submission" date="2019-04" db="EMBL/GenBank/DDBJ databases">
        <title>Friends and foes A comparative genomics studyof 23 Aspergillus species from section Flavi.</title>
        <authorList>
            <consortium name="DOE Joint Genome Institute"/>
            <person name="Kjaerbolling I."/>
            <person name="Vesth T."/>
            <person name="Frisvad J.C."/>
            <person name="Nybo J.L."/>
            <person name="Theobald S."/>
            <person name="Kildgaard S."/>
            <person name="Isbrandt T."/>
            <person name="Kuo A."/>
            <person name="Sato A."/>
            <person name="Lyhne E.K."/>
            <person name="Kogle M.E."/>
            <person name="Wiebenga A."/>
            <person name="Kun R.S."/>
            <person name="Lubbers R.J."/>
            <person name="Makela M.R."/>
            <person name="Barry K."/>
            <person name="Chovatia M."/>
            <person name="Clum A."/>
            <person name="Daum C."/>
            <person name="Haridas S."/>
            <person name="He G."/>
            <person name="LaButti K."/>
            <person name="Lipzen A."/>
            <person name="Mondo S."/>
            <person name="Riley R."/>
            <person name="Salamov A."/>
            <person name="Simmons B.A."/>
            <person name="Magnuson J.K."/>
            <person name="Henrissat B."/>
            <person name="Mortensen U.H."/>
            <person name="Larsen T.O."/>
            <person name="Devries R.P."/>
            <person name="Grigoriev I.V."/>
            <person name="Machida M."/>
            <person name="Baker S.E."/>
            <person name="Andersen M.R."/>
        </authorList>
    </citation>
    <scope>NUCLEOTIDE SEQUENCE [LARGE SCALE GENOMIC DNA]</scope>
    <source>
        <strain evidence="1">IBT 14317</strain>
    </source>
</reference>
<dbReference type="OrthoDB" id="4510215at2759"/>
<proteinExistence type="predicted"/>
<accession>A0A5N7CG40</accession>
<dbReference type="EMBL" id="ML735234">
    <property type="protein sequence ID" value="KAE8392827.1"/>
    <property type="molecule type" value="Genomic_DNA"/>
</dbReference>
<evidence type="ECO:0000313" key="1">
    <source>
        <dbReference type="EMBL" id="KAE8392827.1"/>
    </source>
</evidence>
<organism evidence="1">
    <name type="scientific">Petromyces alliaceus</name>
    <name type="common">Aspergillus alliaceus</name>
    <dbReference type="NCBI Taxonomy" id="209559"/>
    <lineage>
        <taxon>Eukaryota</taxon>
        <taxon>Fungi</taxon>
        <taxon>Dikarya</taxon>
        <taxon>Ascomycota</taxon>
        <taxon>Pezizomycotina</taxon>
        <taxon>Eurotiomycetes</taxon>
        <taxon>Eurotiomycetidae</taxon>
        <taxon>Eurotiales</taxon>
        <taxon>Aspergillaceae</taxon>
        <taxon>Aspergillus</taxon>
        <taxon>Aspergillus subgen. Circumdati</taxon>
    </lineage>
</organism>
<dbReference type="Proteomes" id="UP000326877">
    <property type="component" value="Unassembled WGS sequence"/>
</dbReference>
<protein>
    <submittedName>
        <fullName evidence="1">Uncharacterized protein</fullName>
    </submittedName>
</protein>
<sequence length="136" mass="15040">MAACHGLLLPAAWYISGPMRDAHRSHNQAVATERTNEILQHRLSRWEASRSAQDIPKCPSRNVGSISTALGQCQVTVSQQQTEIGDLRHQLGQAKQGLVWPSEQVAQEGVQKLQEALSNEKRAWTEDSLCWGKKGA</sequence>
<gene>
    <name evidence="1" type="ORF">BDV23DRAFT_150565</name>
</gene>
<dbReference type="AlphaFoldDB" id="A0A5N7CG40"/>
<name>A0A5N7CG40_PETAA</name>